<sequence>MEIVAEWVQRLYLEDVNAALNSKELRKKVTVYHGNNSEGPIVRGIMDYPRRKVQAMTNIGVTEQIDGEDDIFRVAIDGGINTLTISGRSSTPWILD</sequence>
<dbReference type="EMBL" id="PGOL01007474">
    <property type="protein sequence ID" value="PKI32649.1"/>
    <property type="molecule type" value="Genomic_DNA"/>
</dbReference>
<proteinExistence type="predicted"/>
<protein>
    <submittedName>
        <fullName evidence="1">Uncharacterized protein</fullName>
    </submittedName>
</protein>
<comment type="caution">
    <text evidence="1">The sequence shown here is derived from an EMBL/GenBank/DDBJ whole genome shotgun (WGS) entry which is preliminary data.</text>
</comment>
<reference evidence="1 2" key="1">
    <citation type="submission" date="2017-11" db="EMBL/GenBank/DDBJ databases">
        <title>De-novo sequencing of pomegranate (Punica granatum L.) genome.</title>
        <authorList>
            <person name="Akparov Z."/>
            <person name="Amiraslanov A."/>
            <person name="Hajiyeva S."/>
            <person name="Abbasov M."/>
            <person name="Kaur K."/>
            <person name="Hamwieh A."/>
            <person name="Solovyev V."/>
            <person name="Salamov A."/>
            <person name="Braich B."/>
            <person name="Kosarev P."/>
            <person name="Mahmoud A."/>
            <person name="Hajiyev E."/>
            <person name="Babayeva S."/>
            <person name="Izzatullayeva V."/>
            <person name="Mammadov A."/>
            <person name="Mammadov A."/>
            <person name="Sharifova S."/>
            <person name="Ojaghi J."/>
            <person name="Eynullazada K."/>
            <person name="Bayramov B."/>
            <person name="Abdulazimova A."/>
            <person name="Shahmuradov I."/>
        </authorList>
    </citation>
    <scope>NUCLEOTIDE SEQUENCE [LARGE SCALE GENOMIC DNA]</scope>
    <source>
        <strain evidence="2">cv. AG2017</strain>
        <tissue evidence="1">Leaf</tissue>
    </source>
</reference>
<dbReference type="AlphaFoldDB" id="A0A2I0HLP7"/>
<gene>
    <name evidence="1" type="ORF">CRG98_046959</name>
</gene>
<evidence type="ECO:0000313" key="1">
    <source>
        <dbReference type="EMBL" id="PKI32649.1"/>
    </source>
</evidence>
<organism evidence="1 2">
    <name type="scientific">Punica granatum</name>
    <name type="common">Pomegranate</name>
    <dbReference type="NCBI Taxonomy" id="22663"/>
    <lineage>
        <taxon>Eukaryota</taxon>
        <taxon>Viridiplantae</taxon>
        <taxon>Streptophyta</taxon>
        <taxon>Embryophyta</taxon>
        <taxon>Tracheophyta</taxon>
        <taxon>Spermatophyta</taxon>
        <taxon>Magnoliopsida</taxon>
        <taxon>eudicotyledons</taxon>
        <taxon>Gunneridae</taxon>
        <taxon>Pentapetalae</taxon>
        <taxon>rosids</taxon>
        <taxon>malvids</taxon>
        <taxon>Myrtales</taxon>
        <taxon>Lythraceae</taxon>
        <taxon>Punica</taxon>
    </lineage>
</organism>
<keyword evidence="2" id="KW-1185">Reference proteome</keyword>
<accession>A0A2I0HLP7</accession>
<evidence type="ECO:0000313" key="2">
    <source>
        <dbReference type="Proteomes" id="UP000233551"/>
    </source>
</evidence>
<name>A0A2I0HLP7_PUNGR</name>
<dbReference type="Proteomes" id="UP000233551">
    <property type="component" value="Unassembled WGS sequence"/>
</dbReference>